<keyword evidence="9" id="KW-1185">Reference proteome</keyword>
<dbReference type="EMBL" id="FRAJ01000022">
    <property type="protein sequence ID" value="SHK50789.1"/>
    <property type="molecule type" value="Genomic_DNA"/>
</dbReference>
<feature type="binding site" evidence="7">
    <location>
        <position position="84"/>
    </location>
    <ligand>
        <name>[2Fe-2S] cluster</name>
        <dbReference type="ChEBI" id="CHEBI:190135"/>
    </ligand>
</feature>
<accession>A0A1M6T1K9</accession>
<dbReference type="GO" id="GO:0046872">
    <property type="term" value="F:metal ion binding"/>
    <property type="evidence" value="ECO:0007669"/>
    <property type="project" value="UniProtKB-KW"/>
</dbReference>
<evidence type="ECO:0000256" key="6">
    <source>
        <dbReference type="ARBA" id="ARBA00034078"/>
    </source>
</evidence>
<comment type="similarity">
    <text evidence="1">Belongs to the complex I 24 kDa subunit family.</text>
</comment>
<dbReference type="PIRSF" id="PIRSF000216">
    <property type="entry name" value="NADH_DH_24kDa"/>
    <property type="match status" value="1"/>
</dbReference>
<feature type="binding site" evidence="7">
    <location>
        <position position="125"/>
    </location>
    <ligand>
        <name>[2Fe-2S] cluster</name>
        <dbReference type="ChEBI" id="CHEBI:190135"/>
    </ligand>
</feature>
<evidence type="ECO:0000256" key="1">
    <source>
        <dbReference type="ARBA" id="ARBA00010643"/>
    </source>
</evidence>
<comment type="cofactor">
    <cofactor evidence="6">
        <name>[2Fe-2S] cluster</name>
        <dbReference type="ChEBI" id="CHEBI:190135"/>
    </cofactor>
</comment>
<comment type="cofactor">
    <cofactor evidence="7">
        <name>[2Fe-2S] cluster</name>
        <dbReference type="ChEBI" id="CHEBI:190135"/>
    </cofactor>
    <text evidence="7">Binds 1 [2Fe-2S] cluster.</text>
</comment>
<dbReference type="InterPro" id="IPR041921">
    <property type="entry name" value="NuoE_N"/>
</dbReference>
<evidence type="ECO:0000256" key="4">
    <source>
        <dbReference type="ARBA" id="ARBA00023004"/>
    </source>
</evidence>
<sequence length="167" mass="18971">MCCKDSKNEKFKEISDILKKYKNVQGSLITVLQKVQEVYSYLPKEVLRYVAKEMNIKPSKVYGVATFYTQFRLNNVGKYIIMLCQGTACHVNGSKNIEKALCEELGIKEGETTEDNLFTFENVACLGCCSLSPVMMINGETYGNLTPDKAREIIREIRKKEKGSKED</sequence>
<dbReference type="InterPro" id="IPR002023">
    <property type="entry name" value="NuoE-like"/>
</dbReference>
<feature type="binding site" evidence="7">
    <location>
        <position position="129"/>
    </location>
    <ligand>
        <name>[2Fe-2S] cluster</name>
        <dbReference type="ChEBI" id="CHEBI:190135"/>
    </ligand>
</feature>
<evidence type="ECO:0000256" key="2">
    <source>
        <dbReference type="ARBA" id="ARBA00022714"/>
    </source>
</evidence>
<reference evidence="8 9" key="1">
    <citation type="submission" date="2016-11" db="EMBL/GenBank/DDBJ databases">
        <authorList>
            <person name="Jaros S."/>
            <person name="Januszkiewicz K."/>
            <person name="Wedrychowicz H."/>
        </authorList>
    </citation>
    <scope>NUCLEOTIDE SEQUENCE [LARGE SCALE GENOMIC DNA]</scope>
    <source>
        <strain evidence="8 9">DSM 14501</strain>
    </source>
</reference>
<dbReference type="FunFam" id="1.10.10.1590:FF:000001">
    <property type="entry name" value="NADH-quinone oxidoreductase subunit E"/>
    <property type="match status" value="1"/>
</dbReference>
<keyword evidence="2 7" id="KW-0001">2Fe-2S</keyword>
<dbReference type="AlphaFoldDB" id="A0A1M6T1K9"/>
<dbReference type="Proteomes" id="UP000184082">
    <property type="component" value="Unassembled WGS sequence"/>
</dbReference>
<evidence type="ECO:0000313" key="9">
    <source>
        <dbReference type="Proteomes" id="UP000184082"/>
    </source>
</evidence>
<evidence type="ECO:0000313" key="8">
    <source>
        <dbReference type="EMBL" id="SHK50789.1"/>
    </source>
</evidence>
<dbReference type="NCBIfam" id="NF005722">
    <property type="entry name" value="PRK07539.1-2"/>
    <property type="match status" value="1"/>
</dbReference>
<name>A0A1M6T1K9_9FIRM</name>
<dbReference type="InterPro" id="IPR036249">
    <property type="entry name" value="Thioredoxin-like_sf"/>
</dbReference>
<evidence type="ECO:0000256" key="3">
    <source>
        <dbReference type="ARBA" id="ARBA00022723"/>
    </source>
</evidence>
<dbReference type="CDD" id="cd03064">
    <property type="entry name" value="TRX_Fd_NuoE"/>
    <property type="match status" value="1"/>
</dbReference>
<feature type="binding site" evidence="7">
    <location>
        <position position="89"/>
    </location>
    <ligand>
        <name>[2Fe-2S] cluster</name>
        <dbReference type="ChEBI" id="CHEBI:190135"/>
    </ligand>
</feature>
<dbReference type="PANTHER" id="PTHR43342">
    <property type="entry name" value="NADH-QUINONE OXIDOREDUCTASE, E SUBUNIT"/>
    <property type="match status" value="1"/>
</dbReference>
<dbReference type="Pfam" id="PF01257">
    <property type="entry name" value="2Fe-2S_thioredx"/>
    <property type="match status" value="1"/>
</dbReference>
<dbReference type="Gene3D" id="1.10.10.1590">
    <property type="entry name" value="NADH-quinone oxidoreductase subunit E"/>
    <property type="match status" value="1"/>
</dbReference>
<dbReference type="STRING" id="1121266.SAMN02745883_02216"/>
<dbReference type="GO" id="GO:0051537">
    <property type="term" value="F:2 iron, 2 sulfur cluster binding"/>
    <property type="evidence" value="ECO:0007669"/>
    <property type="project" value="UniProtKB-KW"/>
</dbReference>
<dbReference type="GO" id="GO:0016491">
    <property type="term" value="F:oxidoreductase activity"/>
    <property type="evidence" value="ECO:0007669"/>
    <property type="project" value="InterPro"/>
</dbReference>
<evidence type="ECO:0000256" key="5">
    <source>
        <dbReference type="ARBA" id="ARBA00023014"/>
    </source>
</evidence>
<keyword evidence="4 7" id="KW-0408">Iron</keyword>
<dbReference type="RefSeq" id="WP_330390737.1">
    <property type="nucleotide sequence ID" value="NZ_FRAJ01000022.1"/>
</dbReference>
<keyword evidence="5 7" id="KW-0411">Iron-sulfur</keyword>
<protein>
    <submittedName>
        <fullName evidence="8">NADH dehydrogenase subunit E</fullName>
    </submittedName>
</protein>
<organism evidence="8 9">
    <name type="scientific">Caminicella sporogenes DSM 14501</name>
    <dbReference type="NCBI Taxonomy" id="1121266"/>
    <lineage>
        <taxon>Bacteria</taxon>
        <taxon>Bacillati</taxon>
        <taxon>Bacillota</taxon>
        <taxon>Clostridia</taxon>
        <taxon>Peptostreptococcales</taxon>
        <taxon>Caminicellaceae</taxon>
        <taxon>Caminicella</taxon>
    </lineage>
</organism>
<dbReference type="InterPro" id="IPR042128">
    <property type="entry name" value="NuoE_dom"/>
</dbReference>
<gene>
    <name evidence="8" type="ORF">SAMN02745883_02216</name>
</gene>
<evidence type="ECO:0000256" key="7">
    <source>
        <dbReference type="PIRSR" id="PIRSR000216-1"/>
    </source>
</evidence>
<dbReference type="SUPFAM" id="SSF52833">
    <property type="entry name" value="Thioredoxin-like"/>
    <property type="match status" value="1"/>
</dbReference>
<dbReference type="Gene3D" id="3.40.30.10">
    <property type="entry name" value="Glutaredoxin"/>
    <property type="match status" value="1"/>
</dbReference>
<keyword evidence="3 7" id="KW-0479">Metal-binding</keyword>
<dbReference type="PANTHER" id="PTHR43342:SF1">
    <property type="entry name" value="BIFURCATING [FEFE] HYDROGENASE GAMMA SUBUNIT"/>
    <property type="match status" value="1"/>
</dbReference>
<dbReference type="InterPro" id="IPR028431">
    <property type="entry name" value="NADP_DH_HndA-like"/>
</dbReference>
<proteinExistence type="inferred from homology"/>